<reference evidence="6" key="1">
    <citation type="journal article" date="2020" name="mSystems">
        <title>Genome- and Community-Level Interaction Insights into Carbon Utilization and Element Cycling Functions of Hydrothermarchaeota in Hydrothermal Sediment.</title>
        <authorList>
            <person name="Zhou Z."/>
            <person name="Liu Y."/>
            <person name="Xu W."/>
            <person name="Pan J."/>
            <person name="Luo Z.H."/>
            <person name="Li M."/>
        </authorList>
    </citation>
    <scope>NUCLEOTIDE SEQUENCE [LARGE SCALE GENOMIC DNA]</scope>
    <source>
        <strain evidence="6">SpSt-573</strain>
    </source>
</reference>
<gene>
    <name evidence="6" type="ORF">ENT37_03590</name>
</gene>
<dbReference type="AlphaFoldDB" id="A0A7C4KGL3"/>
<comment type="similarity">
    <text evidence="1">Belongs to the FGGY kinase family.</text>
</comment>
<name>A0A7C4KGL3_9CHLR</name>
<dbReference type="PANTHER" id="PTHR43095:SF2">
    <property type="entry name" value="GLUCONOKINASE"/>
    <property type="match status" value="1"/>
</dbReference>
<dbReference type="InterPro" id="IPR018485">
    <property type="entry name" value="FGGY_C"/>
</dbReference>
<evidence type="ECO:0000256" key="1">
    <source>
        <dbReference type="ARBA" id="ARBA00009156"/>
    </source>
</evidence>
<feature type="domain" description="Carbohydrate kinase FGGY N-terminal" evidence="4">
    <location>
        <begin position="4"/>
        <end position="248"/>
    </location>
</feature>
<dbReference type="Pfam" id="PF02782">
    <property type="entry name" value="FGGY_C"/>
    <property type="match status" value="1"/>
</dbReference>
<dbReference type="PIRSF" id="PIRSF000538">
    <property type="entry name" value="GlpK"/>
    <property type="match status" value="1"/>
</dbReference>
<accession>A0A7C4KGL3</accession>
<organism evidence="6">
    <name type="scientific">Anaerolinea thermolimosa</name>
    <dbReference type="NCBI Taxonomy" id="229919"/>
    <lineage>
        <taxon>Bacteria</taxon>
        <taxon>Bacillati</taxon>
        <taxon>Chloroflexota</taxon>
        <taxon>Anaerolineae</taxon>
        <taxon>Anaerolineales</taxon>
        <taxon>Anaerolineaceae</taxon>
        <taxon>Anaerolinea</taxon>
    </lineage>
</organism>
<dbReference type="SUPFAM" id="SSF53067">
    <property type="entry name" value="Actin-like ATPase domain"/>
    <property type="match status" value="2"/>
</dbReference>
<dbReference type="PANTHER" id="PTHR43095">
    <property type="entry name" value="SUGAR KINASE"/>
    <property type="match status" value="1"/>
</dbReference>
<evidence type="ECO:0000259" key="5">
    <source>
        <dbReference type="Pfam" id="PF02782"/>
    </source>
</evidence>
<dbReference type="InterPro" id="IPR018484">
    <property type="entry name" value="FGGY_N"/>
</dbReference>
<dbReference type="InterPro" id="IPR043129">
    <property type="entry name" value="ATPase_NBD"/>
</dbReference>
<evidence type="ECO:0000313" key="6">
    <source>
        <dbReference type="EMBL" id="HGS20936.1"/>
    </source>
</evidence>
<dbReference type="EMBL" id="DSYK01000186">
    <property type="protein sequence ID" value="HGS20936.1"/>
    <property type="molecule type" value="Genomic_DNA"/>
</dbReference>
<evidence type="ECO:0000256" key="3">
    <source>
        <dbReference type="ARBA" id="ARBA00022777"/>
    </source>
</evidence>
<protein>
    <recommendedName>
        <fullName evidence="7">Carbohydrate kinase</fullName>
    </recommendedName>
</protein>
<evidence type="ECO:0000259" key="4">
    <source>
        <dbReference type="Pfam" id="PF00370"/>
    </source>
</evidence>
<keyword evidence="2" id="KW-0808">Transferase</keyword>
<evidence type="ECO:0000256" key="2">
    <source>
        <dbReference type="ARBA" id="ARBA00022679"/>
    </source>
</evidence>
<feature type="domain" description="Carbohydrate kinase FGGY C-terminal" evidence="5">
    <location>
        <begin position="269"/>
        <end position="453"/>
    </location>
</feature>
<keyword evidence="3" id="KW-0418">Kinase</keyword>
<dbReference type="InterPro" id="IPR050406">
    <property type="entry name" value="FGGY_Carb_Kinase"/>
</dbReference>
<dbReference type="Gene3D" id="3.30.420.40">
    <property type="match status" value="2"/>
</dbReference>
<sequence length="503" mass="55398">MAFFLGIDVGTTALKAGLFDEHGRLVSFQRMEYMLETPAPAVVELDVEVYWKTCCLAVRRVLADAGIDPAEVATLCISSQGETFVPIDEEGIPLRKAIVWLDNRATAQAAEIEAHFGVDEIYHRTGQPEVAPTWPACKILWLRQCEPETFSRSARFLWLEDYLLFKLTGRYVTELAQQTSSLFLDLHTRSWWKEMLDFIGITTNQLGELLPPGEVVGFLSSTGAQAMGLSTHTMAITGSMDQALGAVGSGNVSAGMLTETTGGALGIIYTLNRPVFDPLRRLPCYFHARKDHYALLPWGQTAGMALRWFRDHFFPLESQVVSSLGADPYDLLTHLAEGVPAGSDGLLVLPHLEGAFCPEFNPQAKGVFFGATLRHTRAHFVRAILESVAYMLRRNLEAVEEVGGPVAEIRSTGGGARSRLWLQIKADVLQRPIKRVLVAESACLGAAMLGAVASGHFSSLDEAACTMVSAREQVDPNLEHRVVYEEGYAGYIELYERLAPMFR</sequence>
<evidence type="ECO:0008006" key="7">
    <source>
        <dbReference type="Google" id="ProtNLM"/>
    </source>
</evidence>
<dbReference type="Pfam" id="PF00370">
    <property type="entry name" value="FGGY_N"/>
    <property type="match status" value="1"/>
</dbReference>
<dbReference type="InterPro" id="IPR000577">
    <property type="entry name" value="Carb_kinase_FGGY"/>
</dbReference>
<proteinExistence type="inferred from homology"/>
<comment type="caution">
    <text evidence="6">The sequence shown here is derived from an EMBL/GenBank/DDBJ whole genome shotgun (WGS) entry which is preliminary data.</text>
</comment>
<dbReference type="GO" id="GO:0016301">
    <property type="term" value="F:kinase activity"/>
    <property type="evidence" value="ECO:0007669"/>
    <property type="project" value="UniProtKB-KW"/>
</dbReference>
<dbReference type="GO" id="GO:0005975">
    <property type="term" value="P:carbohydrate metabolic process"/>
    <property type="evidence" value="ECO:0007669"/>
    <property type="project" value="InterPro"/>
</dbReference>
<dbReference type="CDD" id="cd07773">
    <property type="entry name" value="ASKHA_NBD_FGGY_FK"/>
    <property type="match status" value="1"/>
</dbReference>